<protein>
    <submittedName>
        <fullName evidence="3">Uncharacterized protein</fullName>
    </submittedName>
</protein>
<dbReference type="GO" id="GO:0016491">
    <property type="term" value="F:oxidoreductase activity"/>
    <property type="evidence" value="ECO:0007669"/>
    <property type="project" value="UniProtKB-KW"/>
</dbReference>
<dbReference type="InterPro" id="IPR002347">
    <property type="entry name" value="SDR_fam"/>
</dbReference>
<evidence type="ECO:0000313" key="4">
    <source>
        <dbReference type="Proteomes" id="UP000269276"/>
    </source>
</evidence>
<reference evidence="3 4" key="1">
    <citation type="journal article" date="2018" name="BMC Genomics">
        <title>Genomic evidence for intraspecific hybridization in a clonal and extremely halotolerant yeast.</title>
        <authorList>
            <person name="Gostincar C."/>
            <person name="Stajich J.E."/>
            <person name="Zupancic J."/>
            <person name="Zalar P."/>
            <person name="Gunde-Cimerman N."/>
        </authorList>
    </citation>
    <scope>NUCLEOTIDE SEQUENCE [LARGE SCALE GENOMIC DNA]</scope>
    <source>
        <strain evidence="3 4">EXF-2682</strain>
    </source>
</reference>
<dbReference type="OrthoDB" id="1274115at2759"/>
<evidence type="ECO:0000256" key="2">
    <source>
        <dbReference type="ARBA" id="ARBA00023002"/>
    </source>
</evidence>
<dbReference type="EMBL" id="QWIP01000623">
    <property type="protein sequence ID" value="RMY58439.1"/>
    <property type="molecule type" value="Genomic_DNA"/>
</dbReference>
<dbReference type="PANTHER" id="PTHR43976:SF16">
    <property type="entry name" value="SHORT-CHAIN DEHYDROGENASE_REDUCTASE FAMILY PROTEIN"/>
    <property type="match status" value="1"/>
</dbReference>
<organism evidence="3 4">
    <name type="scientific">Hortaea werneckii</name>
    <name type="common">Black yeast</name>
    <name type="synonym">Cladosporium werneckii</name>
    <dbReference type="NCBI Taxonomy" id="91943"/>
    <lineage>
        <taxon>Eukaryota</taxon>
        <taxon>Fungi</taxon>
        <taxon>Dikarya</taxon>
        <taxon>Ascomycota</taxon>
        <taxon>Pezizomycotina</taxon>
        <taxon>Dothideomycetes</taxon>
        <taxon>Dothideomycetidae</taxon>
        <taxon>Mycosphaerellales</taxon>
        <taxon>Teratosphaeriaceae</taxon>
        <taxon>Hortaea</taxon>
    </lineage>
</organism>
<dbReference type="Gene3D" id="3.40.50.720">
    <property type="entry name" value="NAD(P)-binding Rossmann-like Domain"/>
    <property type="match status" value="1"/>
</dbReference>
<comment type="similarity">
    <text evidence="1">Belongs to the short-chain dehydrogenases/reductases (SDR) family.</text>
</comment>
<dbReference type="PRINTS" id="PR00081">
    <property type="entry name" value="GDHRDH"/>
</dbReference>
<dbReference type="Proteomes" id="UP000269276">
    <property type="component" value="Unassembled WGS sequence"/>
</dbReference>
<evidence type="ECO:0000313" key="3">
    <source>
        <dbReference type="EMBL" id="RMY58439.1"/>
    </source>
</evidence>
<proteinExistence type="inferred from homology"/>
<evidence type="ECO:0000256" key="1">
    <source>
        <dbReference type="ARBA" id="ARBA00006484"/>
    </source>
</evidence>
<dbReference type="Pfam" id="PF00106">
    <property type="entry name" value="adh_short"/>
    <property type="match status" value="1"/>
</dbReference>
<name>A0A3M7D2A6_HORWE</name>
<dbReference type="PANTHER" id="PTHR43976">
    <property type="entry name" value="SHORT CHAIN DEHYDROGENASE"/>
    <property type="match status" value="1"/>
</dbReference>
<dbReference type="VEuPathDB" id="FungiDB:BTJ68_12752"/>
<keyword evidence="2" id="KW-0560">Oxidoreductase</keyword>
<sequence>MYNAMPQLVWFVTGCSTGFGAEFAKAILAKGDYVIATARNVQSLDGLKAMGAATMQLDVNETFPNIKEKVQQALGIYGRIDVLLSNAGYAEFDPVENLAHHLQTNTIATLNLIAAVMPHWREQKSGHIVANSSINAWWETVPATGSYSASKSALDRKSNCTFHWRKSNARSKGSRYPPELLKTFVAELKTEGIDYIKTLIINPGYFVSEVAKPQKHERALGADWGEYPALKKMCTDLVPTLHGNQPGDTAKAARLVIDLVKGEGVGQGRELPLALPIGNDAFVKIKEQTEATLKMLEEWEDVIRSTDRQM</sequence>
<dbReference type="SUPFAM" id="SSF51735">
    <property type="entry name" value="NAD(P)-binding Rossmann-fold domains"/>
    <property type="match status" value="1"/>
</dbReference>
<dbReference type="AlphaFoldDB" id="A0A3M7D2A6"/>
<dbReference type="InterPro" id="IPR036291">
    <property type="entry name" value="NAD(P)-bd_dom_sf"/>
</dbReference>
<comment type="caution">
    <text evidence="3">The sequence shown here is derived from an EMBL/GenBank/DDBJ whole genome shotgun (WGS) entry which is preliminary data.</text>
</comment>
<dbReference type="InterPro" id="IPR051911">
    <property type="entry name" value="SDR_oxidoreductase"/>
</dbReference>
<accession>A0A3M7D2A6</accession>
<gene>
    <name evidence="3" type="ORF">D0863_12265</name>
</gene>